<dbReference type="Proteomes" id="UP000189114">
    <property type="component" value="Unassembled WGS sequence"/>
</dbReference>
<proteinExistence type="predicted"/>
<evidence type="ECO:0000313" key="4">
    <source>
        <dbReference type="Proteomes" id="UP000189114"/>
    </source>
</evidence>
<feature type="transmembrane region" description="Helical" evidence="1">
    <location>
        <begin position="104"/>
        <end position="128"/>
    </location>
</feature>
<keyword evidence="1" id="KW-0472">Membrane</keyword>
<keyword evidence="1" id="KW-0812">Transmembrane</keyword>
<dbReference type="InterPro" id="IPR007896">
    <property type="entry name" value="BTP_bacteria"/>
</dbReference>
<feature type="transmembrane region" description="Helical" evidence="1">
    <location>
        <begin position="37"/>
        <end position="56"/>
    </location>
</feature>
<gene>
    <name evidence="3" type="ORF">BKG96_08260</name>
</gene>
<organism evidence="3 4">
    <name type="scientific">Rodentibacter caecimuris</name>
    <dbReference type="NCBI Taxonomy" id="1796644"/>
    <lineage>
        <taxon>Bacteria</taxon>
        <taxon>Pseudomonadati</taxon>
        <taxon>Pseudomonadota</taxon>
        <taxon>Gammaproteobacteria</taxon>
        <taxon>Pasteurellales</taxon>
        <taxon>Pasteurellaceae</taxon>
        <taxon>Rodentibacter</taxon>
    </lineage>
</organism>
<comment type="caution">
    <text evidence="3">The sequence shown here is derived from an EMBL/GenBank/DDBJ whole genome shotgun (WGS) entry which is preliminary data.</text>
</comment>
<evidence type="ECO:0000259" key="2">
    <source>
        <dbReference type="Pfam" id="PF05232"/>
    </source>
</evidence>
<dbReference type="EMBL" id="MLAE01000040">
    <property type="protein sequence ID" value="OOF77513.1"/>
    <property type="molecule type" value="Genomic_DNA"/>
</dbReference>
<dbReference type="AlphaFoldDB" id="A0A1V3KK18"/>
<evidence type="ECO:0000313" key="3">
    <source>
        <dbReference type="EMBL" id="OOF77513.1"/>
    </source>
</evidence>
<accession>A0A1V3KK18</accession>
<keyword evidence="1" id="KW-1133">Transmembrane helix</keyword>
<feature type="domain" description="Chlorhexidine efflux transporter" evidence="2">
    <location>
        <begin position="71"/>
        <end position="132"/>
    </location>
</feature>
<name>A0A1V3KK18_9PAST</name>
<sequence length="140" mass="15614">MIMTLKERFLHSVLFEIGAVAVSTIAVLLVSPEKGSTALGVGILISLVAMVWNLIFNSIFDKIFTAPRETRGLGTRIFHTVMFEGGLLVATIPMIAYFLQLTLWQALIADIGLTILIMVYALIFNWIYDHIRLKFVGQKA</sequence>
<feature type="domain" description="Chlorhexidine efflux transporter" evidence="2">
    <location>
        <begin position="3"/>
        <end position="65"/>
    </location>
</feature>
<dbReference type="InterPro" id="IPR058208">
    <property type="entry name" value="PACE"/>
</dbReference>
<feature type="transmembrane region" description="Helical" evidence="1">
    <location>
        <begin position="77"/>
        <end position="98"/>
    </location>
</feature>
<dbReference type="Pfam" id="PF05232">
    <property type="entry name" value="BTP"/>
    <property type="match status" value="2"/>
</dbReference>
<evidence type="ECO:0000256" key="1">
    <source>
        <dbReference type="SAM" id="Phobius"/>
    </source>
</evidence>
<dbReference type="NCBIfam" id="NF033664">
    <property type="entry name" value="PACE_transport"/>
    <property type="match status" value="1"/>
</dbReference>
<protein>
    <recommendedName>
        <fullName evidence="2">Chlorhexidine efflux transporter domain-containing protein</fullName>
    </recommendedName>
</protein>
<reference evidence="4" key="1">
    <citation type="submission" date="2016-10" db="EMBL/GenBank/DDBJ databases">
        <title>Rodentibacter gen. nov. and new species.</title>
        <authorList>
            <person name="Christensen H."/>
        </authorList>
    </citation>
    <scope>NUCLEOTIDE SEQUENCE [LARGE SCALE GENOMIC DNA]</scope>
    <source>
        <strain evidence="4">Ppn152</strain>
    </source>
</reference>
<feature type="transmembrane region" description="Helical" evidence="1">
    <location>
        <begin position="12"/>
        <end position="31"/>
    </location>
</feature>